<dbReference type="AlphaFoldDB" id="A0A814TUS7"/>
<dbReference type="CDD" id="cd01612">
    <property type="entry name" value="Ubl_ATG12"/>
    <property type="match status" value="1"/>
</dbReference>
<dbReference type="EMBL" id="CAJNRE010017220">
    <property type="protein sequence ID" value="CAF2152674.1"/>
    <property type="molecule type" value="Genomic_DNA"/>
</dbReference>
<gene>
    <name evidence="10" type="ORF">BYL167_LOCUS3463</name>
    <name evidence="4" type="ORF">CJN711_LOCUS10212</name>
    <name evidence="8" type="ORF">GIL414_LOCUS382</name>
    <name evidence="5" type="ORF">KQP761_LOCUS16663</name>
    <name evidence="6" type="ORF">MBJ925_LOCUS31567</name>
    <name evidence="11" type="ORF">OVN521_LOCUS4833</name>
    <name evidence="9" type="ORF">SMN809_LOCUS1067</name>
    <name evidence="12" type="ORF">UXM345_LOCUS7168</name>
    <name evidence="7" type="ORF">WKI299_LOCUS36678</name>
</gene>
<comment type="caution">
    <text evidence="4">The sequence shown here is derived from an EMBL/GenBank/DDBJ whole genome shotgun (WGS) entry which is preliminary data.</text>
</comment>
<evidence type="ECO:0000313" key="12">
    <source>
        <dbReference type="EMBL" id="CAF3840117.1"/>
    </source>
</evidence>
<proteinExistence type="predicted"/>
<evidence type="ECO:0000313" key="8">
    <source>
        <dbReference type="EMBL" id="CAF3787872.1"/>
    </source>
</evidence>
<dbReference type="Pfam" id="PF04110">
    <property type="entry name" value="APG12"/>
    <property type="match status" value="1"/>
</dbReference>
<accession>A0A814TUS7</accession>
<dbReference type="GO" id="GO:0071011">
    <property type="term" value="C:precatalytic spliceosome"/>
    <property type="evidence" value="ECO:0007669"/>
    <property type="project" value="TreeGrafter"/>
</dbReference>
<dbReference type="SUPFAM" id="SSF54236">
    <property type="entry name" value="Ubiquitin-like"/>
    <property type="match status" value="1"/>
</dbReference>
<name>A0A814TUS7_9BILA</name>
<dbReference type="GO" id="GO:0005686">
    <property type="term" value="C:U2 snRNP"/>
    <property type="evidence" value="ECO:0007669"/>
    <property type="project" value="TreeGrafter"/>
</dbReference>
<evidence type="ECO:0000313" key="9">
    <source>
        <dbReference type="EMBL" id="CAF3799044.1"/>
    </source>
</evidence>
<organism evidence="4 13">
    <name type="scientific">Rotaria magnacalcarata</name>
    <dbReference type="NCBI Taxonomy" id="392030"/>
    <lineage>
        <taxon>Eukaryota</taxon>
        <taxon>Metazoa</taxon>
        <taxon>Spiralia</taxon>
        <taxon>Gnathifera</taxon>
        <taxon>Rotifera</taxon>
        <taxon>Eurotatoria</taxon>
        <taxon>Bdelloidea</taxon>
        <taxon>Philodinida</taxon>
        <taxon>Philodinidae</taxon>
        <taxon>Rotaria</taxon>
    </lineage>
</organism>
<dbReference type="GO" id="GO:0000398">
    <property type="term" value="P:mRNA splicing, via spliceosome"/>
    <property type="evidence" value="ECO:0007669"/>
    <property type="project" value="TreeGrafter"/>
</dbReference>
<dbReference type="EMBL" id="CAJNOV010004182">
    <property type="protein sequence ID" value="CAF1165098.1"/>
    <property type="molecule type" value="Genomic_DNA"/>
</dbReference>
<protein>
    <recommendedName>
        <fullName evidence="15">Ubiquitin-like protein ATG12</fullName>
    </recommendedName>
</protein>
<dbReference type="Gene3D" id="3.10.20.90">
    <property type="entry name" value="Phosphatidylinositol 3-kinase Catalytic Subunit, Chain A, domain 1"/>
    <property type="match status" value="1"/>
</dbReference>
<dbReference type="Proteomes" id="UP000663856">
    <property type="component" value="Unassembled WGS sequence"/>
</dbReference>
<dbReference type="Proteomes" id="UP000663855">
    <property type="component" value="Unassembled WGS sequence"/>
</dbReference>
<keyword evidence="3" id="KW-0072">Autophagy</keyword>
<keyword evidence="14" id="KW-1185">Reference proteome</keyword>
<dbReference type="Proteomes" id="UP000663866">
    <property type="component" value="Unassembled WGS sequence"/>
</dbReference>
<evidence type="ECO:0000313" key="6">
    <source>
        <dbReference type="EMBL" id="CAF2152674.1"/>
    </source>
</evidence>
<dbReference type="Proteomes" id="UP000663834">
    <property type="component" value="Unassembled WGS sequence"/>
</dbReference>
<dbReference type="Pfam" id="PF07189">
    <property type="entry name" value="SF3b10"/>
    <property type="match status" value="1"/>
</dbReference>
<dbReference type="Proteomes" id="UP000676336">
    <property type="component" value="Unassembled WGS sequence"/>
</dbReference>
<dbReference type="EMBL" id="CAJOBI010000151">
    <property type="protein sequence ID" value="CAF3799044.1"/>
    <property type="molecule type" value="Genomic_DNA"/>
</dbReference>
<dbReference type="Proteomes" id="UP000663824">
    <property type="component" value="Unassembled WGS sequence"/>
</dbReference>
<evidence type="ECO:0000313" key="7">
    <source>
        <dbReference type="EMBL" id="CAF2244160.1"/>
    </source>
</evidence>
<dbReference type="InterPro" id="IPR007242">
    <property type="entry name" value="Atg12"/>
</dbReference>
<evidence type="ECO:0008006" key="15">
    <source>
        <dbReference type="Google" id="ProtNLM"/>
    </source>
</evidence>
<dbReference type="InterPro" id="IPR009846">
    <property type="entry name" value="SF3b5/RDS3-10"/>
</dbReference>
<dbReference type="Proteomes" id="UP000681967">
    <property type="component" value="Unassembled WGS sequence"/>
</dbReference>
<dbReference type="Proteomes" id="UP000663842">
    <property type="component" value="Unassembled WGS sequence"/>
</dbReference>
<keyword evidence="2" id="KW-0833">Ubl conjugation pathway</keyword>
<evidence type="ECO:0000256" key="2">
    <source>
        <dbReference type="ARBA" id="ARBA00022786"/>
    </source>
</evidence>
<reference evidence="4" key="1">
    <citation type="submission" date="2021-02" db="EMBL/GenBank/DDBJ databases">
        <authorList>
            <person name="Nowell W R."/>
        </authorList>
    </citation>
    <scope>NUCLEOTIDE SEQUENCE</scope>
</reference>
<dbReference type="GO" id="GO:0005737">
    <property type="term" value="C:cytoplasm"/>
    <property type="evidence" value="ECO:0007669"/>
    <property type="project" value="InterPro"/>
</dbReference>
<dbReference type="PANTHER" id="PTHR20978">
    <property type="entry name" value="SPLICING FACTOR 3B SUBUNIT 5"/>
    <property type="match status" value="1"/>
</dbReference>
<dbReference type="EMBL" id="CAJOBJ010000043">
    <property type="protein sequence ID" value="CAF3787872.1"/>
    <property type="molecule type" value="Genomic_DNA"/>
</dbReference>
<dbReference type="EMBL" id="CAJNOW010008390">
    <property type="protein sequence ID" value="CAF1536419.1"/>
    <property type="molecule type" value="Genomic_DNA"/>
</dbReference>
<dbReference type="EMBL" id="CAJOBF010000587">
    <property type="protein sequence ID" value="CAF3840117.1"/>
    <property type="molecule type" value="Genomic_DNA"/>
</dbReference>
<evidence type="ECO:0000313" key="10">
    <source>
        <dbReference type="EMBL" id="CAF3809684.1"/>
    </source>
</evidence>
<evidence type="ECO:0000313" key="5">
    <source>
        <dbReference type="EMBL" id="CAF1536419.1"/>
    </source>
</evidence>
<evidence type="ECO:0000313" key="13">
    <source>
        <dbReference type="Proteomes" id="UP000663855"/>
    </source>
</evidence>
<evidence type="ECO:0000313" key="4">
    <source>
        <dbReference type="EMBL" id="CAF1165098.1"/>
    </source>
</evidence>
<dbReference type="PANTHER" id="PTHR20978:SF0">
    <property type="entry name" value="SPLICING FACTOR 3B SUBUNIT 5"/>
    <property type="match status" value="1"/>
</dbReference>
<dbReference type="InterPro" id="IPR029071">
    <property type="entry name" value="Ubiquitin-like_domsf"/>
</dbReference>
<sequence>MGDRYNIHSQLEHLQSKYVGTGHADTTKWEWASNIHRDTYASYLGHFDMLNHIALCENESKARVKFLLLKKMIQPCGPPHEKMDESIKEIHFLQDSSMMSTIEGDKTILKTTNSDETDSRPTDARGDLEANGKIVFLLKAVGGAPILKRQRWALPRSKTIGHIVEFLKKYMQLDAEQQKQLFIYVNQTFAPAFDTTIGAVNDCFNSEGTLVLHYTLTPAWG</sequence>
<evidence type="ECO:0000313" key="14">
    <source>
        <dbReference type="Proteomes" id="UP000663866"/>
    </source>
</evidence>
<evidence type="ECO:0000256" key="3">
    <source>
        <dbReference type="ARBA" id="ARBA00023006"/>
    </source>
</evidence>
<dbReference type="OrthoDB" id="274726at2759"/>
<dbReference type="EMBL" id="CAJOBG010000459">
    <property type="protein sequence ID" value="CAF3817442.1"/>
    <property type="molecule type" value="Genomic_DNA"/>
</dbReference>
<evidence type="ECO:0000256" key="1">
    <source>
        <dbReference type="ARBA" id="ARBA00022499"/>
    </source>
</evidence>
<dbReference type="EMBL" id="CAJOBH010000672">
    <property type="protein sequence ID" value="CAF3809684.1"/>
    <property type="molecule type" value="Genomic_DNA"/>
</dbReference>
<dbReference type="EMBL" id="CAJNRF010017960">
    <property type="protein sequence ID" value="CAF2244160.1"/>
    <property type="molecule type" value="Genomic_DNA"/>
</dbReference>
<evidence type="ECO:0000313" key="11">
    <source>
        <dbReference type="EMBL" id="CAF3817442.1"/>
    </source>
</evidence>
<dbReference type="GO" id="GO:0000045">
    <property type="term" value="P:autophagosome assembly"/>
    <property type="evidence" value="ECO:0007669"/>
    <property type="project" value="InterPro"/>
</dbReference>
<keyword evidence="1" id="KW-1017">Isopeptide bond</keyword>
<dbReference type="Proteomes" id="UP000681720">
    <property type="component" value="Unassembled WGS sequence"/>
</dbReference>